<evidence type="ECO:0000259" key="2">
    <source>
        <dbReference type="PROSITE" id="PS50826"/>
    </source>
</evidence>
<feature type="region of interest" description="Disordered" evidence="1">
    <location>
        <begin position="154"/>
        <end position="186"/>
    </location>
</feature>
<evidence type="ECO:0000256" key="1">
    <source>
        <dbReference type="SAM" id="MobiDB-lite"/>
    </source>
</evidence>
<protein>
    <submittedName>
        <fullName evidence="3">Protein involved in ras-like gtpase signaling</fullName>
    </submittedName>
</protein>
<dbReference type="GO" id="GO:0010008">
    <property type="term" value="C:endosome membrane"/>
    <property type="evidence" value="ECO:0007669"/>
    <property type="project" value="TreeGrafter"/>
</dbReference>
<evidence type="ECO:0000313" key="3">
    <source>
        <dbReference type="EMBL" id="JAC13601.1"/>
    </source>
</evidence>
<feature type="compositionally biased region" description="Basic and acidic residues" evidence="1">
    <location>
        <begin position="239"/>
        <end position="248"/>
    </location>
</feature>
<name>A0A023EXE7_TRIIF</name>
<feature type="domain" description="RUN" evidence="2">
    <location>
        <begin position="1"/>
        <end position="121"/>
    </location>
</feature>
<dbReference type="InterPro" id="IPR004012">
    <property type="entry name" value="Run_dom"/>
</dbReference>
<dbReference type="PROSITE" id="PS50826">
    <property type="entry name" value="RUN"/>
    <property type="match status" value="1"/>
</dbReference>
<dbReference type="PANTHER" id="PTHR46556">
    <property type="entry name" value="PLECKSTRIN HOMOLOGY DOMAIN-CONTAINING FAMILY M MEMBER 2"/>
    <property type="match status" value="1"/>
</dbReference>
<dbReference type="GO" id="GO:0007030">
    <property type="term" value="P:Golgi organization"/>
    <property type="evidence" value="ECO:0007669"/>
    <property type="project" value="TreeGrafter"/>
</dbReference>
<feature type="compositionally biased region" description="Polar residues" evidence="1">
    <location>
        <begin position="164"/>
        <end position="175"/>
    </location>
</feature>
<organism evidence="3">
    <name type="scientific">Triatoma infestans</name>
    <name type="common">Assassin bug</name>
    <dbReference type="NCBI Taxonomy" id="30076"/>
    <lineage>
        <taxon>Eukaryota</taxon>
        <taxon>Metazoa</taxon>
        <taxon>Ecdysozoa</taxon>
        <taxon>Arthropoda</taxon>
        <taxon>Hexapoda</taxon>
        <taxon>Insecta</taxon>
        <taxon>Pterygota</taxon>
        <taxon>Neoptera</taxon>
        <taxon>Paraneoptera</taxon>
        <taxon>Hemiptera</taxon>
        <taxon>Heteroptera</taxon>
        <taxon>Panheteroptera</taxon>
        <taxon>Cimicomorpha</taxon>
        <taxon>Reduviidae</taxon>
        <taxon>Triatominae</taxon>
        <taxon>Triatoma</taxon>
    </lineage>
</organism>
<dbReference type="SMART" id="SM00593">
    <property type="entry name" value="RUN"/>
    <property type="match status" value="1"/>
</dbReference>
<dbReference type="SUPFAM" id="SSF140741">
    <property type="entry name" value="RUN domain-like"/>
    <property type="match status" value="1"/>
</dbReference>
<dbReference type="InterPro" id="IPR037213">
    <property type="entry name" value="Run_dom_sf"/>
</dbReference>
<dbReference type="GO" id="GO:0019894">
    <property type="term" value="F:kinesin binding"/>
    <property type="evidence" value="ECO:0007669"/>
    <property type="project" value="TreeGrafter"/>
</dbReference>
<dbReference type="GO" id="GO:0032418">
    <property type="term" value="P:lysosome localization"/>
    <property type="evidence" value="ECO:0007669"/>
    <property type="project" value="TreeGrafter"/>
</dbReference>
<feature type="region of interest" description="Disordered" evidence="1">
    <location>
        <begin position="229"/>
        <end position="248"/>
    </location>
</feature>
<dbReference type="Pfam" id="PF02759">
    <property type="entry name" value="RUN"/>
    <property type="match status" value="1"/>
</dbReference>
<accession>A0A023EXE7</accession>
<dbReference type="PANTHER" id="PTHR46556:SF1">
    <property type="entry name" value="PLECKSTRIN HOMOLOGY DOMAIN-CONTAINING FAMILY M MEMBER 2"/>
    <property type="match status" value="1"/>
</dbReference>
<dbReference type="InterPro" id="IPR053015">
    <property type="entry name" value="PH_domain-containing_M2"/>
</dbReference>
<sequence length="801" mass="90153">LVRCVAEVLAHGLRPTTADFWQVVRQVTHSRLADSLAWGPLAPRTPASDHVQGLLWIYYTLLEGSLSSYVRCLISDRRLVHRHYQERALLRDCIAASKFVTLLTSLANIDITPVDLTAPVEPSLKLPLAEPPDFYTADGQTSLLTSPLSPVSSLADSGLHDTSIDTSNLSSSEGQATEMEGQESEKTLTPVDMEISFLDEKHLVDIPLQNKNTLFADCQLSSISDDNHCPPVVKRPGRRGRDGREKKRVSFHETVLGDGPKATVWERRSCDVETILGGWWTSFTSSDPGEKGEDALDMERGVPEGSDDPHLLYVETAAVKMPTSALNSAKGNGGTDQVHQQNNWKSSPVKIAKRHKNVNPLVRHTTRSPAHIMTLYPTRPPADASELCIDQNQLSLHVEKIKPDYSSMEKLFNCTVYKVYRMIDLTGEAYLCVLTKNELCFLSLTKEHNLNMQRIQYRDLKYIRVGPCGEQITMEGGRRMVCASRGGELCSWLHYAVYKETGRTLDFPRIDATDFLRKVVRDNICNDVLYCTWAILCNEVGSPSELTLSEHLMFSIGTLRRFWEPALVEIREGLLLLKPASRDSRSLSLHLDECVSCERLLCNRSQIHNRKDHRPHTFCLRFEKRSPRDSLVLCLAASDDRSVSNWMEVILKQCKGGWKECSQDRLKGINGHLLMVTEHSVLLLSATADNKDAEVQTNSRLVSRTSVQHVSAILTGPAYLILELDCHEVEDKASDWLLYFLSEEIKSSFVDFMIGLKPQLQSMVFDHKGVSCSWAKCETHSRDLESRFEPVRNYLNSLTTV</sequence>
<dbReference type="EMBL" id="GBBI01005111">
    <property type="protein sequence ID" value="JAC13601.1"/>
    <property type="molecule type" value="mRNA"/>
</dbReference>
<dbReference type="Gene3D" id="1.20.58.900">
    <property type="match status" value="1"/>
</dbReference>
<proteinExistence type="evidence at transcript level"/>
<reference evidence="3" key="1">
    <citation type="journal article" date="2014" name="PLoS Negl. Trop. Dis.">
        <title>An updated insight into the Sialotranscriptome of Triatoma infestans: developmental stage and geographic variations.</title>
        <authorList>
            <person name="Schwarz A."/>
            <person name="Medrano-Mercado N."/>
            <person name="Schaub G.A."/>
            <person name="Struchiner C.J."/>
            <person name="Bargues M.D."/>
            <person name="Levy M.Z."/>
            <person name="Ribeiro J.M."/>
        </authorList>
    </citation>
    <scope>NUCLEOTIDE SEQUENCE</scope>
    <source>
        <strain evidence="3">Chile</strain>
        <tissue evidence="3">Salivary glands</tissue>
    </source>
</reference>
<dbReference type="GO" id="GO:0032880">
    <property type="term" value="P:regulation of protein localization"/>
    <property type="evidence" value="ECO:0007669"/>
    <property type="project" value="TreeGrafter"/>
</dbReference>
<dbReference type="AlphaFoldDB" id="A0A023EXE7"/>
<feature type="non-terminal residue" evidence="3">
    <location>
        <position position="1"/>
    </location>
</feature>